<keyword evidence="2" id="KW-1185">Reference proteome</keyword>
<reference evidence="1 2" key="1">
    <citation type="journal article" date="2015" name="Genome Announc.">
        <title>Expanding the biotechnology potential of lactobacilli through comparative genomics of 213 strains and associated genera.</title>
        <authorList>
            <person name="Sun Z."/>
            <person name="Harris H.M."/>
            <person name="McCann A."/>
            <person name="Guo C."/>
            <person name="Argimon S."/>
            <person name="Zhang W."/>
            <person name="Yang X."/>
            <person name="Jeffery I.B."/>
            <person name="Cooney J.C."/>
            <person name="Kagawa T.F."/>
            <person name="Liu W."/>
            <person name="Song Y."/>
            <person name="Salvetti E."/>
            <person name="Wrobel A."/>
            <person name="Rasinkangas P."/>
            <person name="Parkhill J."/>
            <person name="Rea M.C."/>
            <person name="O'Sullivan O."/>
            <person name="Ritari J."/>
            <person name="Douillard F.P."/>
            <person name="Paul Ross R."/>
            <person name="Yang R."/>
            <person name="Briner A.E."/>
            <person name="Felis G.E."/>
            <person name="de Vos W.M."/>
            <person name="Barrangou R."/>
            <person name="Klaenhammer T.R."/>
            <person name="Caufield P.W."/>
            <person name="Cui Y."/>
            <person name="Zhang H."/>
            <person name="O'Toole P.W."/>
        </authorList>
    </citation>
    <scope>NUCLEOTIDE SEQUENCE [LARGE SCALE GENOMIC DNA]</scope>
    <source>
        <strain evidence="1 2">DSM 17757</strain>
    </source>
</reference>
<evidence type="ECO:0000313" key="1">
    <source>
        <dbReference type="EMBL" id="KRN65208.1"/>
    </source>
</evidence>
<name>A0A0R2IK27_9LACO</name>
<comment type="caution">
    <text evidence="1">The sequence shown here is derived from an EMBL/GenBank/DDBJ whole genome shotgun (WGS) entry which is preliminary data.</text>
</comment>
<dbReference type="Proteomes" id="UP000051568">
    <property type="component" value="Unassembled WGS sequence"/>
</dbReference>
<dbReference type="EMBL" id="JQBR01000011">
    <property type="protein sequence ID" value="KRN65208.1"/>
    <property type="molecule type" value="Genomic_DNA"/>
</dbReference>
<dbReference type="STRING" id="319652.IV80_GL000417"/>
<dbReference type="RefSeq" id="WP_057752343.1">
    <property type="nucleotide sequence ID" value="NZ_BJVH01000006.1"/>
</dbReference>
<evidence type="ECO:0000313" key="2">
    <source>
        <dbReference type="Proteomes" id="UP000051568"/>
    </source>
</evidence>
<dbReference type="AlphaFoldDB" id="A0A0R2IK27"/>
<organism evidence="1 2">
    <name type="scientific">Pediococcus cellicola</name>
    <dbReference type="NCBI Taxonomy" id="319652"/>
    <lineage>
        <taxon>Bacteria</taxon>
        <taxon>Bacillati</taxon>
        <taxon>Bacillota</taxon>
        <taxon>Bacilli</taxon>
        <taxon>Lactobacillales</taxon>
        <taxon>Lactobacillaceae</taxon>
        <taxon>Pediococcus</taxon>
    </lineage>
</organism>
<proteinExistence type="predicted"/>
<dbReference type="PATRIC" id="fig|319652.3.peg.421"/>
<accession>A0A0R2IK27</accession>
<dbReference type="OrthoDB" id="2248271at2"/>
<protein>
    <submittedName>
        <fullName evidence="1">Uncharacterized protein</fullName>
    </submittedName>
</protein>
<sequence length="107" mass="12294">MIQIPQDMTEVKVKIAQLEELGHKSDEKQVIFDAIQDNAQALLDEQLEGHYYSCKLDGDTITVFDVIQKPLGIIRSQGTNFEADFRKNAQNMLIDIDNKMQKIIDQR</sequence>
<gene>
    <name evidence="1" type="ORF">IV80_GL000417</name>
</gene>